<dbReference type="PANTHER" id="PTHR34383:SF1">
    <property type="entry name" value="ADP-POLYPHOSPHATE PHOSPHOTRANSFERASE"/>
    <property type="match status" value="1"/>
</dbReference>
<comment type="function">
    <text evidence="4">Uses inorganic polyphosphate (polyP) as a donor to convert GDP to GTP or ADP to ATP.</text>
</comment>
<dbReference type="NCBIfam" id="TIGR03707">
    <property type="entry name" value="PPK2_P_aer"/>
    <property type="match status" value="1"/>
</dbReference>
<proteinExistence type="inferred from homology"/>
<dbReference type="PANTHER" id="PTHR34383">
    <property type="entry name" value="POLYPHOSPHATE:AMP PHOSPHOTRANSFERASE-RELATED"/>
    <property type="match status" value="1"/>
</dbReference>
<dbReference type="EMBL" id="ATCF01000037">
    <property type="protein sequence ID" value="EPD97580.1"/>
    <property type="molecule type" value="Genomic_DNA"/>
</dbReference>
<dbReference type="STRING" id="1203554.HMPREF1476_02264"/>
<feature type="domain" description="Polyphosphate kinase-2-related" evidence="6">
    <location>
        <begin position="117"/>
        <end position="341"/>
    </location>
</feature>
<comment type="subunit">
    <text evidence="4">Homotetramer.</text>
</comment>
<evidence type="ECO:0000313" key="7">
    <source>
        <dbReference type="EMBL" id="EPD97580.1"/>
    </source>
</evidence>
<dbReference type="InterPro" id="IPR022488">
    <property type="entry name" value="PPK2-related"/>
</dbReference>
<evidence type="ECO:0000256" key="5">
    <source>
        <dbReference type="SAM" id="MobiDB-lite"/>
    </source>
</evidence>
<dbReference type="SUPFAM" id="SSF52540">
    <property type="entry name" value="P-loop containing nucleoside triphosphate hydrolases"/>
    <property type="match status" value="1"/>
</dbReference>
<gene>
    <name evidence="7" type="ORF">HMPREF1476_02264</name>
</gene>
<dbReference type="Proteomes" id="UP000014400">
    <property type="component" value="Unassembled WGS sequence"/>
</dbReference>
<protein>
    <recommendedName>
        <fullName evidence="4">ADP/GDP-polyphosphate phosphotransferase</fullName>
        <ecNumber evidence="4">2.7.4.-</ecNumber>
    </recommendedName>
    <alternativeName>
        <fullName evidence="4">Polyphosphate kinase PPK2</fullName>
    </alternativeName>
</protein>
<dbReference type="PATRIC" id="fig|1203554.3.peg.2346"/>
<dbReference type="GeneID" id="64062368"/>
<dbReference type="Pfam" id="PF03976">
    <property type="entry name" value="PPK2"/>
    <property type="match status" value="1"/>
</dbReference>
<dbReference type="AlphaFoldDB" id="S3BE45"/>
<dbReference type="InterPro" id="IPR022486">
    <property type="entry name" value="PPK2_PA0141"/>
</dbReference>
<evidence type="ECO:0000313" key="8">
    <source>
        <dbReference type="Proteomes" id="UP000014400"/>
    </source>
</evidence>
<dbReference type="RefSeq" id="WP_016475258.1">
    <property type="nucleotide sequence ID" value="NZ_KE150482.1"/>
</dbReference>
<name>S3BE45_9BURK</name>
<comment type="caution">
    <text evidence="7">The sequence shown here is derived from an EMBL/GenBank/DDBJ whole genome shotgun (WGS) entry which is preliminary data.</text>
</comment>
<dbReference type="HOGENOM" id="CLU_048699_0_1_4"/>
<accession>S3BE45</accession>
<dbReference type="InterPro" id="IPR027417">
    <property type="entry name" value="P-loop_NTPase"/>
</dbReference>
<evidence type="ECO:0000256" key="1">
    <source>
        <dbReference type="ARBA" id="ARBA00009924"/>
    </source>
</evidence>
<comment type="similarity">
    <text evidence="1 4">Belongs to the polyphosphate kinase 2 (PPK2) family. Class I subfamily.</text>
</comment>
<organism evidence="7 8">
    <name type="scientific">Sutterella wadsworthensis HGA0223</name>
    <dbReference type="NCBI Taxonomy" id="1203554"/>
    <lineage>
        <taxon>Bacteria</taxon>
        <taxon>Pseudomonadati</taxon>
        <taxon>Pseudomonadota</taxon>
        <taxon>Betaproteobacteria</taxon>
        <taxon>Burkholderiales</taxon>
        <taxon>Sutterellaceae</taxon>
        <taxon>Sutterella</taxon>
    </lineage>
</organism>
<evidence type="ECO:0000256" key="3">
    <source>
        <dbReference type="ARBA" id="ARBA00022777"/>
    </source>
</evidence>
<keyword evidence="3 4" id="KW-0418">Kinase</keyword>
<evidence type="ECO:0000259" key="6">
    <source>
        <dbReference type="Pfam" id="PF03976"/>
    </source>
</evidence>
<feature type="region of interest" description="Disordered" evidence="5">
    <location>
        <begin position="1"/>
        <end position="27"/>
    </location>
</feature>
<dbReference type="Gene3D" id="3.40.50.300">
    <property type="entry name" value="P-loop containing nucleotide triphosphate hydrolases"/>
    <property type="match status" value="1"/>
</dbReference>
<evidence type="ECO:0000256" key="2">
    <source>
        <dbReference type="ARBA" id="ARBA00022679"/>
    </source>
</evidence>
<dbReference type="eggNOG" id="COG2326">
    <property type="taxonomic scope" value="Bacteria"/>
</dbReference>
<sequence>MANNEKTDESVKRKSHETREAVLNDEHIDRAPRFQNVQDVLEHIKSDKTERAYRRKQDLIEDILSGQAREDREAILSQLLAELTTKSKKSRKERDLEENRLNPDWAKGAYPYVNRMRRKNYEEQKFRLQVELLKLQAWVKETGQKIIVIFEGRDAAGKGGTITRFMEHLNPRGARVVALNKPTVEESGQWYFQRYVTHLPTKGEMVFFDRSWYNRAGVERVMKFCTDAEYYEFMREVPGFERNLVRSGTYVIKFWFSVSQKEQQRRFRERQVSPLKRWKLSPIDLASLDKWDDYTRAKEAMFFGTDTPEAPWTVIKSDDKKRARLNAMRYVLHLIPYAERDLKAIGPIDPLIVGRASTMFETAEYAAAPHILAGELVRPNMPPMLPGPKKKKKK</sequence>
<dbReference type="EC" id="2.7.4.-" evidence="4"/>
<keyword evidence="8" id="KW-1185">Reference proteome</keyword>
<dbReference type="GO" id="GO:0006793">
    <property type="term" value="P:phosphorus metabolic process"/>
    <property type="evidence" value="ECO:0007669"/>
    <property type="project" value="InterPro"/>
</dbReference>
<reference evidence="7 8" key="1">
    <citation type="submission" date="2013-04" db="EMBL/GenBank/DDBJ databases">
        <title>The Genome Sequence of Sutterella wadsworthensis HGA0223.</title>
        <authorList>
            <consortium name="The Broad Institute Genomics Platform"/>
            <person name="Earl A."/>
            <person name="Ward D."/>
            <person name="Feldgarden M."/>
            <person name="Gevers D."/>
            <person name="Schmidt T.M."/>
            <person name="Dover J."/>
            <person name="Dai D."/>
            <person name="Walker B."/>
            <person name="Young S."/>
            <person name="Zeng Q."/>
            <person name="Gargeya S."/>
            <person name="Fitzgerald M."/>
            <person name="Haas B."/>
            <person name="Abouelleil A."/>
            <person name="Allen A.W."/>
            <person name="Alvarado L."/>
            <person name="Arachchi H.M."/>
            <person name="Berlin A.M."/>
            <person name="Chapman S.B."/>
            <person name="Gainer-Dewar J."/>
            <person name="Goldberg J."/>
            <person name="Griggs A."/>
            <person name="Gujja S."/>
            <person name="Hansen M."/>
            <person name="Howarth C."/>
            <person name="Imamovic A."/>
            <person name="Ireland A."/>
            <person name="Larimer J."/>
            <person name="McCowan C."/>
            <person name="Murphy C."/>
            <person name="Pearson M."/>
            <person name="Poon T.W."/>
            <person name="Priest M."/>
            <person name="Roberts A."/>
            <person name="Saif S."/>
            <person name="Shea T."/>
            <person name="Sisk P."/>
            <person name="Sykes S."/>
            <person name="Wortman J."/>
            <person name="Nusbaum C."/>
            <person name="Birren B."/>
        </authorList>
    </citation>
    <scope>NUCLEOTIDE SEQUENCE [LARGE SCALE GENOMIC DNA]</scope>
    <source>
        <strain evidence="7 8">HGA0223</strain>
    </source>
</reference>
<keyword evidence="2 4" id="KW-0808">Transferase</keyword>
<dbReference type="GO" id="GO:0008976">
    <property type="term" value="F:polyphosphate kinase activity"/>
    <property type="evidence" value="ECO:0007669"/>
    <property type="project" value="UniProtKB-UniRule"/>
</dbReference>
<evidence type="ECO:0000256" key="4">
    <source>
        <dbReference type="RuleBase" id="RU369062"/>
    </source>
</evidence>